<keyword evidence="1 2" id="KW-0238">DNA-binding</keyword>
<comment type="caution">
    <text evidence="4">The sequence shown here is derived from an EMBL/GenBank/DDBJ whole genome shotgun (WGS) entry which is preliminary data.</text>
</comment>
<gene>
    <name evidence="4" type="ORF">ET524_02995</name>
</gene>
<protein>
    <submittedName>
        <fullName evidence="4">TetR/AcrR family transcriptional regulator</fullName>
    </submittedName>
</protein>
<dbReference type="PROSITE" id="PS50977">
    <property type="entry name" value="HTH_TETR_2"/>
    <property type="match status" value="1"/>
</dbReference>
<evidence type="ECO:0000313" key="4">
    <source>
        <dbReference type="EMBL" id="RXZ53570.1"/>
    </source>
</evidence>
<sequence length="205" mass="23298">MAEETAATEDKRITRSKCALKDALVELIEERGLANFNASDLCSRANLNRGTLYNNFGDKDGLLAALEEDVMRDLEGFQAQMQRLELRDVLRYRVSKKPMPFLVSLFDHLREQGSFLHAVMGSKGDPSFGPRVRDAICTEIIQTILHERYRNDPAPFVQYYVAFYASAYLGVITHWVETGMKESSQDMAQIALRLFFIKPGDPIKL</sequence>
<proteinExistence type="predicted"/>
<dbReference type="RefSeq" id="WP_129423270.1">
    <property type="nucleotide sequence ID" value="NZ_SDPW01000001.1"/>
</dbReference>
<name>A0A4Q2JZY5_9ACTN</name>
<dbReference type="InterPro" id="IPR001647">
    <property type="entry name" value="HTH_TetR"/>
</dbReference>
<evidence type="ECO:0000256" key="2">
    <source>
        <dbReference type="PROSITE-ProRule" id="PRU00335"/>
    </source>
</evidence>
<reference evidence="4 5" key="1">
    <citation type="submission" date="2019-01" db="EMBL/GenBank/DDBJ databases">
        <title>Senegalimassilia sp. nov. KGMB04484 isolated human feces.</title>
        <authorList>
            <person name="Han K.-I."/>
            <person name="Kim J.-S."/>
            <person name="Lee K.C."/>
            <person name="Suh M.K."/>
            <person name="Eom M.K."/>
            <person name="Lee J.H."/>
            <person name="Park S.-H."/>
            <person name="Kang S.W."/>
            <person name="Park J.-E."/>
            <person name="Oh B.S."/>
            <person name="Yu S.Y."/>
            <person name="Choi S.-H."/>
            <person name="Lee D.H."/>
            <person name="Yoon H."/>
            <person name="Kim B.-Y."/>
            <person name="Lee J.H."/>
            <person name="Lee J.-S."/>
        </authorList>
    </citation>
    <scope>NUCLEOTIDE SEQUENCE [LARGE SCALE GENOMIC DNA]</scope>
    <source>
        <strain evidence="4 5">KGMB04484</strain>
    </source>
</reference>
<dbReference type="Proteomes" id="UP000293345">
    <property type="component" value="Unassembled WGS sequence"/>
</dbReference>
<dbReference type="OrthoDB" id="3193022at2"/>
<evidence type="ECO:0000259" key="3">
    <source>
        <dbReference type="PROSITE" id="PS50977"/>
    </source>
</evidence>
<dbReference type="PANTHER" id="PTHR43479:SF7">
    <property type="entry name" value="TETR-FAMILY TRANSCRIPTIONAL REGULATOR"/>
    <property type="match status" value="1"/>
</dbReference>
<dbReference type="InterPro" id="IPR039532">
    <property type="entry name" value="TetR_C_Firmicutes"/>
</dbReference>
<dbReference type="EMBL" id="SDPW01000001">
    <property type="protein sequence ID" value="RXZ53570.1"/>
    <property type="molecule type" value="Genomic_DNA"/>
</dbReference>
<dbReference type="PRINTS" id="PR00455">
    <property type="entry name" value="HTHTETR"/>
</dbReference>
<dbReference type="InterPro" id="IPR050624">
    <property type="entry name" value="HTH-type_Tx_Regulator"/>
</dbReference>
<dbReference type="PANTHER" id="PTHR43479">
    <property type="entry name" value="ACREF/ENVCD OPERON REPRESSOR-RELATED"/>
    <property type="match status" value="1"/>
</dbReference>
<keyword evidence="5" id="KW-1185">Reference proteome</keyword>
<evidence type="ECO:0000313" key="5">
    <source>
        <dbReference type="Proteomes" id="UP000293345"/>
    </source>
</evidence>
<dbReference type="InterPro" id="IPR009057">
    <property type="entry name" value="Homeodomain-like_sf"/>
</dbReference>
<dbReference type="GO" id="GO:0003677">
    <property type="term" value="F:DNA binding"/>
    <property type="evidence" value="ECO:0007669"/>
    <property type="project" value="UniProtKB-UniRule"/>
</dbReference>
<accession>A0A4Q2JZY5</accession>
<dbReference type="Pfam" id="PF00440">
    <property type="entry name" value="TetR_N"/>
    <property type="match status" value="1"/>
</dbReference>
<evidence type="ECO:0000256" key="1">
    <source>
        <dbReference type="ARBA" id="ARBA00023125"/>
    </source>
</evidence>
<dbReference type="AlphaFoldDB" id="A0A4Q2JZY5"/>
<feature type="DNA-binding region" description="H-T-H motif" evidence="2">
    <location>
        <begin position="37"/>
        <end position="56"/>
    </location>
</feature>
<dbReference type="Pfam" id="PF14278">
    <property type="entry name" value="TetR_C_8"/>
    <property type="match status" value="1"/>
</dbReference>
<feature type="domain" description="HTH tetR-type" evidence="3">
    <location>
        <begin position="14"/>
        <end position="74"/>
    </location>
</feature>
<dbReference type="SUPFAM" id="SSF46689">
    <property type="entry name" value="Homeodomain-like"/>
    <property type="match status" value="1"/>
</dbReference>
<dbReference type="Gene3D" id="1.10.357.10">
    <property type="entry name" value="Tetracycline Repressor, domain 2"/>
    <property type="match status" value="1"/>
</dbReference>
<organism evidence="4 5">
    <name type="scientific">Senegalimassilia faecalis</name>
    <dbReference type="NCBI Taxonomy" id="2509433"/>
    <lineage>
        <taxon>Bacteria</taxon>
        <taxon>Bacillati</taxon>
        <taxon>Actinomycetota</taxon>
        <taxon>Coriobacteriia</taxon>
        <taxon>Coriobacteriales</taxon>
        <taxon>Coriobacteriaceae</taxon>
        <taxon>Senegalimassilia</taxon>
    </lineage>
</organism>